<feature type="region of interest" description="Disordered" evidence="1">
    <location>
        <begin position="22"/>
        <end position="50"/>
    </location>
</feature>
<dbReference type="Proteomes" id="UP000258707">
    <property type="component" value="Chromosome"/>
</dbReference>
<dbReference type="Proteomes" id="UP000258613">
    <property type="component" value="Chromosome"/>
</dbReference>
<reference evidence="5" key="1">
    <citation type="submission" date="2017-10" db="EMBL/GenBank/DDBJ databases">
        <title>Phenotypic and genomic properties of facultatively anaerobic sulfur-reducing natronoarchaea from hypersaline soda lakes.</title>
        <authorList>
            <person name="Sorokin D.Y."/>
            <person name="Kublanov I.V."/>
            <person name="Roman P."/>
            <person name="Sinninghe Damste J.S."/>
            <person name="Golyshin P.N."/>
            <person name="Rojo D."/>
            <person name="Ciordia S."/>
            <person name="Mena Md.C."/>
            <person name="Ferrer M."/>
            <person name="Messina E."/>
            <person name="Smedile F."/>
            <person name="La Spada G."/>
            <person name="La Cono V."/>
            <person name="Yakimov M.M."/>
        </authorList>
    </citation>
    <scope>NUCLEOTIDE SEQUENCE [LARGE SCALE GENOMIC DNA]</scope>
    <source>
        <strain evidence="5">AArc1</strain>
    </source>
</reference>
<keyword evidence="4" id="KW-1185">Reference proteome</keyword>
<dbReference type="AlphaFoldDB" id="A0A346PH43"/>
<accession>A0A346PNM1</accession>
<reference evidence="2" key="3">
    <citation type="journal article" date="2019" name="Int. J. Syst. Evol. Microbiol.">
        <title>Natronolimnobius sulfurireducens sp. nov. and Halalkaliarchaeum desulfuricum gen. nov., sp. nov., the first sulfur-respiring alkaliphilic haloarchaea from hypersaline alkaline lakes.</title>
        <authorList>
            <person name="Sorokin D.Y."/>
            <person name="Yakimov M."/>
            <person name="Messina E."/>
            <person name="Merkel A.Y."/>
            <person name="Bale N.J."/>
            <person name="Sinninghe Damste J.S."/>
        </authorList>
    </citation>
    <scope>NUCLEOTIDE SEQUENCE</scope>
    <source>
        <strain evidence="3">AArc-Mg</strain>
        <strain evidence="2">AArc1</strain>
    </source>
</reference>
<accession>A0A346PH43</accession>
<proteinExistence type="predicted"/>
<dbReference type="KEGG" id="nag:AArcMg_1100"/>
<gene>
    <name evidence="2" type="ORF">AArc1_2523</name>
    <name evidence="3" type="ORF">AArcMg_1100</name>
</gene>
<organism evidence="2 5">
    <name type="scientific">Natrarchaeobaculum sulfurireducens</name>
    <dbReference type="NCBI Taxonomy" id="2044521"/>
    <lineage>
        <taxon>Archaea</taxon>
        <taxon>Methanobacteriati</taxon>
        <taxon>Methanobacteriota</taxon>
        <taxon>Stenosarchaea group</taxon>
        <taxon>Halobacteria</taxon>
        <taxon>Halobacteriales</taxon>
        <taxon>Natrialbaceae</taxon>
        <taxon>Natrarchaeobaculum</taxon>
    </lineage>
</organism>
<dbReference type="KEGG" id="nan:AArc1_2523"/>
<evidence type="ECO:0000313" key="4">
    <source>
        <dbReference type="Proteomes" id="UP000258613"/>
    </source>
</evidence>
<feature type="compositionally biased region" description="Basic and acidic residues" evidence="1">
    <location>
        <begin position="40"/>
        <end position="50"/>
    </location>
</feature>
<reference evidence="4" key="2">
    <citation type="submission" date="2018-02" db="EMBL/GenBank/DDBJ databases">
        <title>Phenotypic and genomic properties of facultatively anaerobic sulfur-reducing natronoarchaea from hypersaline soda lakes.</title>
        <authorList>
            <person name="Sorokin D.Y."/>
            <person name="Kublanov I.V."/>
            <person name="Roman P."/>
            <person name="Sinninghe Damste J.S."/>
            <person name="Golyshin P.N."/>
            <person name="Rojo D."/>
            <person name="Ciordia S."/>
            <person name="Mena M.D.C."/>
            <person name="Ferrer M."/>
            <person name="Messina E."/>
            <person name="Smedile F."/>
            <person name="La Spada G."/>
            <person name="La Cono V."/>
            <person name="Yakimov M.M."/>
        </authorList>
    </citation>
    <scope>NUCLEOTIDE SEQUENCE [LARGE SCALE GENOMIC DNA]</scope>
    <source>
        <strain evidence="4">AArc-Mg</strain>
    </source>
</reference>
<dbReference type="RefSeq" id="WP_154670596.1">
    <property type="nucleotide sequence ID" value="NZ_CP024047.1"/>
</dbReference>
<evidence type="ECO:0000313" key="2">
    <source>
        <dbReference type="EMBL" id="AXR78838.1"/>
    </source>
</evidence>
<protein>
    <submittedName>
        <fullName evidence="2">Uncharacterized protein</fullName>
    </submittedName>
</protein>
<evidence type="ECO:0000313" key="3">
    <source>
        <dbReference type="EMBL" id="AXR81116.1"/>
    </source>
</evidence>
<evidence type="ECO:0000313" key="5">
    <source>
        <dbReference type="Proteomes" id="UP000258707"/>
    </source>
</evidence>
<dbReference type="EMBL" id="CP027033">
    <property type="protein sequence ID" value="AXR81116.1"/>
    <property type="molecule type" value="Genomic_DNA"/>
</dbReference>
<sequence length="50" mass="5349">MSVSNGAAGASSHVRLMEVRLRGGASTTRQHQLADVDTGGLERRVSLREQ</sequence>
<dbReference type="GeneID" id="42486318"/>
<name>A0A346PH43_9EURY</name>
<evidence type="ECO:0000256" key="1">
    <source>
        <dbReference type="SAM" id="MobiDB-lite"/>
    </source>
</evidence>
<dbReference type="EMBL" id="CP024047">
    <property type="protein sequence ID" value="AXR78838.1"/>
    <property type="molecule type" value="Genomic_DNA"/>
</dbReference>